<dbReference type="PROSITE" id="PS00107">
    <property type="entry name" value="PROTEIN_KINASE_ATP"/>
    <property type="match status" value="1"/>
</dbReference>
<dbReference type="PANTHER" id="PTHR27001">
    <property type="entry name" value="OS01G0253100 PROTEIN"/>
    <property type="match status" value="1"/>
</dbReference>
<dbReference type="InterPro" id="IPR011009">
    <property type="entry name" value="Kinase-like_dom_sf"/>
</dbReference>
<protein>
    <recommendedName>
        <fullName evidence="4">Protein kinase domain-containing protein</fullName>
    </recommendedName>
</protein>
<evidence type="ECO:0000256" key="3">
    <source>
        <dbReference type="PROSITE-ProRule" id="PRU10141"/>
    </source>
</evidence>
<name>A0AA41RTT0_PAPNU</name>
<accession>A0AA41RTT0</accession>
<evidence type="ECO:0000259" key="4">
    <source>
        <dbReference type="PROSITE" id="PS50011"/>
    </source>
</evidence>
<dbReference type="InterPro" id="IPR000719">
    <property type="entry name" value="Prot_kinase_dom"/>
</dbReference>
<evidence type="ECO:0000256" key="2">
    <source>
        <dbReference type="ARBA" id="ARBA00022840"/>
    </source>
</evidence>
<dbReference type="SMART" id="SM00220">
    <property type="entry name" value="S_TKc"/>
    <property type="match status" value="1"/>
</dbReference>
<sequence>MTGAEMERSGRRPPVKFLFSELEEYENQPPEKLGQGSFGVVFKGSIPEKNKWGLPAQEVAIKVNTGTKKKIEFNMERSILESIEHKNIIKLVGFADDNNRLCLVYEYMRRGTLKINISDLCWPKTLQIMRDMASVIFHLHQQDPPIIFRDLKSENILMNENFDPKLSDFGLAKRGKEGLKFGGTEGSSDVTAIHGSATPLCDIYSIGILILELLAQKVFRDRGKLLAWVRGETLVKGKVRNVKRVLRKNLLTSGCTVKNARRAIKLGIQCASYKNNDRPTIQYICKELSKLGVMKSLTSCFLNFFDLFTINCNCVISTGAS</sequence>
<keyword evidence="2 3" id="KW-0067">ATP-binding</keyword>
<dbReference type="PROSITE" id="PS50011">
    <property type="entry name" value="PROTEIN_KINASE_DOM"/>
    <property type="match status" value="1"/>
</dbReference>
<dbReference type="InterPro" id="IPR017441">
    <property type="entry name" value="Protein_kinase_ATP_BS"/>
</dbReference>
<dbReference type="Pfam" id="PF00069">
    <property type="entry name" value="Pkinase"/>
    <property type="match status" value="1"/>
</dbReference>
<comment type="caution">
    <text evidence="5">The sequence shown here is derived from an EMBL/GenBank/DDBJ whole genome shotgun (WGS) entry which is preliminary data.</text>
</comment>
<evidence type="ECO:0000313" key="5">
    <source>
        <dbReference type="EMBL" id="MCL7022690.1"/>
    </source>
</evidence>
<reference evidence="5" key="1">
    <citation type="submission" date="2022-03" db="EMBL/GenBank/DDBJ databases">
        <title>A functionally conserved STORR gene fusion in Papaver species that diverged 16.8 million years ago.</title>
        <authorList>
            <person name="Catania T."/>
        </authorList>
    </citation>
    <scope>NUCLEOTIDE SEQUENCE</scope>
    <source>
        <strain evidence="5">S-191538</strain>
    </source>
</reference>
<dbReference type="Gene3D" id="1.10.510.10">
    <property type="entry name" value="Transferase(Phosphotransferase) domain 1"/>
    <property type="match status" value="1"/>
</dbReference>
<evidence type="ECO:0000313" key="6">
    <source>
        <dbReference type="Proteomes" id="UP001177140"/>
    </source>
</evidence>
<dbReference type="GO" id="GO:0004672">
    <property type="term" value="F:protein kinase activity"/>
    <property type="evidence" value="ECO:0007669"/>
    <property type="project" value="InterPro"/>
</dbReference>
<dbReference type="Gene3D" id="3.30.200.20">
    <property type="entry name" value="Phosphorylase Kinase, domain 1"/>
    <property type="match status" value="1"/>
</dbReference>
<dbReference type="PANTHER" id="PTHR27001:SF931">
    <property type="entry name" value="OS11G0664100 PROTEIN"/>
    <property type="match status" value="1"/>
</dbReference>
<dbReference type="GO" id="GO:0005524">
    <property type="term" value="F:ATP binding"/>
    <property type="evidence" value="ECO:0007669"/>
    <property type="project" value="UniProtKB-UniRule"/>
</dbReference>
<feature type="binding site" evidence="3">
    <location>
        <position position="62"/>
    </location>
    <ligand>
        <name>ATP</name>
        <dbReference type="ChEBI" id="CHEBI:30616"/>
    </ligand>
</feature>
<dbReference type="GO" id="GO:0005886">
    <property type="term" value="C:plasma membrane"/>
    <property type="evidence" value="ECO:0007669"/>
    <property type="project" value="TreeGrafter"/>
</dbReference>
<evidence type="ECO:0000256" key="1">
    <source>
        <dbReference type="ARBA" id="ARBA00022741"/>
    </source>
</evidence>
<dbReference type="AlphaFoldDB" id="A0AA41RTT0"/>
<dbReference type="Proteomes" id="UP001177140">
    <property type="component" value="Unassembled WGS sequence"/>
</dbReference>
<gene>
    <name evidence="5" type="ORF">MKW94_000459</name>
</gene>
<feature type="domain" description="Protein kinase" evidence="4">
    <location>
        <begin position="27"/>
        <end position="291"/>
    </location>
</feature>
<proteinExistence type="predicted"/>
<keyword evidence="6" id="KW-1185">Reference proteome</keyword>
<dbReference type="SUPFAM" id="SSF56112">
    <property type="entry name" value="Protein kinase-like (PK-like)"/>
    <property type="match status" value="1"/>
</dbReference>
<keyword evidence="1 3" id="KW-0547">Nucleotide-binding</keyword>
<organism evidence="5 6">
    <name type="scientific">Papaver nudicaule</name>
    <name type="common">Iceland poppy</name>
    <dbReference type="NCBI Taxonomy" id="74823"/>
    <lineage>
        <taxon>Eukaryota</taxon>
        <taxon>Viridiplantae</taxon>
        <taxon>Streptophyta</taxon>
        <taxon>Embryophyta</taxon>
        <taxon>Tracheophyta</taxon>
        <taxon>Spermatophyta</taxon>
        <taxon>Magnoliopsida</taxon>
        <taxon>Ranunculales</taxon>
        <taxon>Papaveraceae</taxon>
        <taxon>Papaveroideae</taxon>
        <taxon>Papaver</taxon>
    </lineage>
</organism>
<dbReference type="EMBL" id="JAJJMA010013851">
    <property type="protein sequence ID" value="MCL7022690.1"/>
    <property type="molecule type" value="Genomic_DNA"/>
</dbReference>